<keyword evidence="6" id="KW-0547">Nucleotide-binding</keyword>
<dbReference type="Pfam" id="PF20917">
    <property type="entry name" value="AsnRS_N"/>
    <property type="match status" value="1"/>
</dbReference>
<dbReference type="EMBL" id="JASJQH010006977">
    <property type="protein sequence ID" value="KAK9721546.1"/>
    <property type="molecule type" value="Genomic_DNA"/>
</dbReference>
<keyword evidence="9" id="KW-0030">Aminoacyl-tRNA synthetase</keyword>
<keyword evidence="12" id="KW-0175">Coiled coil</keyword>
<accession>A0ABR2W6A7</accession>
<comment type="subcellular location">
    <subcellularLocation>
        <location evidence="1">Cytoplasm</location>
    </subcellularLocation>
</comment>
<evidence type="ECO:0000256" key="3">
    <source>
        <dbReference type="ARBA" id="ARBA00012816"/>
    </source>
</evidence>
<dbReference type="InterPro" id="IPR004522">
    <property type="entry name" value="Asn-tRNA-ligase"/>
</dbReference>
<dbReference type="InterPro" id="IPR004365">
    <property type="entry name" value="NA-bd_OB_tRNA"/>
</dbReference>
<dbReference type="CDD" id="cd04323">
    <property type="entry name" value="AsnRS_cyto_like_N"/>
    <property type="match status" value="1"/>
</dbReference>
<feature type="domain" description="Aminoacyl-transfer RNA synthetases class-II family profile" evidence="13">
    <location>
        <begin position="266"/>
        <end position="561"/>
    </location>
</feature>
<sequence length="569" mass="64455">MAQEITKGAENLSIQEATVVFVDEVNGSDETGNGSQEAPFQTPVVALQKGGDNATVKVQKTSEEGYKDISGAALKKAKKKVEELQRKAKKADEQQKSEADKVAARAAEEAKRIEESKQIVLTQDPSLPEAEKIKIRNSVESRGKRVKVSGWVHRMRTQGKDMRFIILRDGTGYLQVVMTGKLCHTFDALTLTMESTVVVYGIINELPEGKTAPDHHELVADYWELIHKAPGGDEAFGNKLNEESDPSILFDQRHLVIRGETASSVLRARSCVQKAFRDHFHSRGYNEVVPPCMVQTQVEGGSTLFEFNYYGESAYLTQSSQLYLETCLPALGDVYCMSESFRAEKSHTRRHLSEYTHLEAEMAFIDFEDLLNRIEDLVCDTIDRVLADPVASELVKSLNPDFQPPQRPFLRMDYTEAIEWLRENNVRKEDGTTYEFGDDIPEAPERQMTDKIGRPILLRRFPVEIKSFYMKKDKIDPRVTESVDLLMPGVGEIVGGSMRISDLDELLAGYKREGIDPTPYYWFSDQRKYGSCEHGGYGLGVERFLAWILNRYTVREVCLYPRFTGRCRP</sequence>
<evidence type="ECO:0000256" key="8">
    <source>
        <dbReference type="ARBA" id="ARBA00022917"/>
    </source>
</evidence>
<dbReference type="Gene3D" id="3.30.1910.20">
    <property type="entry name" value="asparaginyl-tRNA synthetase, N-terminal domain"/>
    <property type="match status" value="1"/>
</dbReference>
<dbReference type="PROSITE" id="PS50862">
    <property type="entry name" value="AA_TRNA_LIGASE_II"/>
    <property type="match status" value="1"/>
</dbReference>
<dbReference type="CDD" id="cd00776">
    <property type="entry name" value="AsxRS_core"/>
    <property type="match status" value="1"/>
</dbReference>
<dbReference type="InterPro" id="IPR012340">
    <property type="entry name" value="NA-bd_OB-fold"/>
</dbReference>
<dbReference type="Pfam" id="PF00152">
    <property type="entry name" value="tRNA-synt_2"/>
    <property type="match status" value="1"/>
</dbReference>
<evidence type="ECO:0000256" key="6">
    <source>
        <dbReference type="ARBA" id="ARBA00022741"/>
    </source>
</evidence>
<evidence type="ECO:0000256" key="12">
    <source>
        <dbReference type="SAM" id="Coils"/>
    </source>
</evidence>
<keyword evidence="8" id="KW-0648">Protein biosynthesis</keyword>
<dbReference type="GO" id="GO:0004816">
    <property type="term" value="F:asparagine-tRNA ligase activity"/>
    <property type="evidence" value="ECO:0007669"/>
    <property type="project" value="UniProtKB-EC"/>
</dbReference>
<evidence type="ECO:0000313" key="14">
    <source>
        <dbReference type="EMBL" id="KAK9721546.1"/>
    </source>
</evidence>
<dbReference type="InterPro" id="IPR048952">
    <property type="entry name" value="AsnRS_N"/>
</dbReference>
<gene>
    <name evidence="14" type="primary">DED81</name>
    <name evidence="14" type="ORF">K7432_003352</name>
</gene>
<keyword evidence="5 14" id="KW-0436">Ligase</keyword>
<dbReference type="Gene3D" id="2.40.50.140">
    <property type="entry name" value="Nucleic acid-binding proteins"/>
    <property type="match status" value="1"/>
</dbReference>
<dbReference type="PANTHER" id="PTHR22594:SF16">
    <property type="entry name" value="ASPARAGINE--TRNA LIGASE, CYTOPLASMIC"/>
    <property type="match status" value="1"/>
</dbReference>
<dbReference type="SUPFAM" id="SSF50249">
    <property type="entry name" value="Nucleic acid-binding proteins"/>
    <property type="match status" value="1"/>
</dbReference>
<dbReference type="Gene3D" id="3.30.930.10">
    <property type="entry name" value="Bira Bifunctional Protein, Domain 2"/>
    <property type="match status" value="1"/>
</dbReference>
<evidence type="ECO:0000256" key="2">
    <source>
        <dbReference type="ARBA" id="ARBA00008226"/>
    </source>
</evidence>
<evidence type="ECO:0000256" key="5">
    <source>
        <dbReference type="ARBA" id="ARBA00022598"/>
    </source>
</evidence>
<evidence type="ECO:0000256" key="7">
    <source>
        <dbReference type="ARBA" id="ARBA00022840"/>
    </source>
</evidence>
<feature type="coiled-coil region" evidence="12">
    <location>
        <begin position="67"/>
        <end position="116"/>
    </location>
</feature>
<reference evidence="14 15" key="1">
    <citation type="submission" date="2023-04" db="EMBL/GenBank/DDBJ databases">
        <title>Genome of Basidiobolus ranarum AG-B5.</title>
        <authorList>
            <person name="Stajich J.E."/>
            <person name="Carter-House D."/>
            <person name="Gryganskyi A."/>
        </authorList>
    </citation>
    <scope>NUCLEOTIDE SEQUENCE [LARGE SCALE GENOMIC DNA]</scope>
    <source>
        <strain evidence="14 15">AG-B5</strain>
    </source>
</reference>
<dbReference type="SUPFAM" id="SSF55681">
    <property type="entry name" value="Class II aaRS and biotin synthetases"/>
    <property type="match status" value="1"/>
</dbReference>
<dbReference type="InterPro" id="IPR006195">
    <property type="entry name" value="aa-tRNA-synth_II"/>
</dbReference>
<evidence type="ECO:0000313" key="15">
    <source>
        <dbReference type="Proteomes" id="UP001479436"/>
    </source>
</evidence>
<comment type="caution">
    <text evidence="14">The sequence shown here is derived from an EMBL/GenBank/DDBJ whole genome shotgun (WGS) entry which is preliminary data.</text>
</comment>
<keyword evidence="7" id="KW-0067">ATP-binding</keyword>
<evidence type="ECO:0000256" key="9">
    <source>
        <dbReference type="ARBA" id="ARBA00023146"/>
    </source>
</evidence>
<keyword evidence="4" id="KW-0963">Cytoplasm</keyword>
<dbReference type="PRINTS" id="PR01042">
    <property type="entry name" value="TRNASYNTHASP"/>
</dbReference>
<dbReference type="InterPro" id="IPR045864">
    <property type="entry name" value="aa-tRNA-synth_II/BPL/LPL"/>
</dbReference>
<keyword evidence="15" id="KW-1185">Reference proteome</keyword>
<protein>
    <recommendedName>
        <fullName evidence="3">asparagine--tRNA ligase</fullName>
        <ecNumber evidence="3">6.1.1.22</ecNumber>
    </recommendedName>
    <alternativeName>
        <fullName evidence="10">Asparaginyl-tRNA synthetase</fullName>
    </alternativeName>
</protein>
<dbReference type="EC" id="6.1.1.22" evidence="3"/>
<dbReference type="InterPro" id="IPR004364">
    <property type="entry name" value="Aa-tRNA-synt_II"/>
</dbReference>
<dbReference type="PANTHER" id="PTHR22594">
    <property type="entry name" value="ASPARTYL/LYSYL-TRNA SYNTHETASE"/>
    <property type="match status" value="1"/>
</dbReference>
<evidence type="ECO:0000256" key="4">
    <source>
        <dbReference type="ARBA" id="ARBA00022490"/>
    </source>
</evidence>
<evidence type="ECO:0000256" key="1">
    <source>
        <dbReference type="ARBA" id="ARBA00004496"/>
    </source>
</evidence>
<organism evidence="14 15">
    <name type="scientific">Basidiobolus ranarum</name>
    <dbReference type="NCBI Taxonomy" id="34480"/>
    <lineage>
        <taxon>Eukaryota</taxon>
        <taxon>Fungi</taxon>
        <taxon>Fungi incertae sedis</taxon>
        <taxon>Zoopagomycota</taxon>
        <taxon>Entomophthoromycotina</taxon>
        <taxon>Basidiobolomycetes</taxon>
        <taxon>Basidiobolales</taxon>
        <taxon>Basidiobolaceae</taxon>
        <taxon>Basidiobolus</taxon>
    </lineage>
</organism>
<evidence type="ECO:0000256" key="11">
    <source>
        <dbReference type="ARBA" id="ARBA00047844"/>
    </source>
</evidence>
<evidence type="ECO:0000259" key="13">
    <source>
        <dbReference type="PROSITE" id="PS50862"/>
    </source>
</evidence>
<dbReference type="Proteomes" id="UP001479436">
    <property type="component" value="Unassembled WGS sequence"/>
</dbReference>
<dbReference type="InterPro" id="IPR002312">
    <property type="entry name" value="Asp/Asn-tRNA-synth_IIb"/>
</dbReference>
<dbReference type="Pfam" id="PF01336">
    <property type="entry name" value="tRNA_anti-codon"/>
    <property type="match status" value="1"/>
</dbReference>
<name>A0ABR2W6A7_9FUNG</name>
<comment type="similarity">
    <text evidence="2">Belongs to the class-II aminoacyl-tRNA synthetase family.</text>
</comment>
<proteinExistence type="inferred from homology"/>
<evidence type="ECO:0000256" key="10">
    <source>
        <dbReference type="ARBA" id="ARBA00029886"/>
    </source>
</evidence>
<comment type="catalytic activity">
    <reaction evidence="11">
        <text>tRNA(Asn) + L-asparagine + ATP = L-asparaginyl-tRNA(Asn) + AMP + diphosphate + H(+)</text>
        <dbReference type="Rhea" id="RHEA:11180"/>
        <dbReference type="Rhea" id="RHEA-COMP:9659"/>
        <dbReference type="Rhea" id="RHEA-COMP:9674"/>
        <dbReference type="ChEBI" id="CHEBI:15378"/>
        <dbReference type="ChEBI" id="CHEBI:30616"/>
        <dbReference type="ChEBI" id="CHEBI:33019"/>
        <dbReference type="ChEBI" id="CHEBI:58048"/>
        <dbReference type="ChEBI" id="CHEBI:78442"/>
        <dbReference type="ChEBI" id="CHEBI:78515"/>
        <dbReference type="ChEBI" id="CHEBI:456215"/>
        <dbReference type="EC" id="6.1.1.22"/>
    </reaction>
</comment>
<dbReference type="NCBIfam" id="TIGR00457">
    <property type="entry name" value="asnS"/>
    <property type="match status" value="1"/>
</dbReference>